<dbReference type="GO" id="GO:0016024">
    <property type="term" value="P:CDP-diacylglycerol biosynthetic process"/>
    <property type="evidence" value="ECO:0007669"/>
    <property type="project" value="UniProtKB-UniPathway"/>
</dbReference>
<dbReference type="UniPathway" id="UPA00557">
    <property type="reaction ID" value="UER00613"/>
</dbReference>
<dbReference type="PANTHER" id="PTHR10983:SF55">
    <property type="entry name" value="1-ACYL-SN-GLYCEROL-3-PHOSPHATE ACYLTRANSFERASE 3"/>
    <property type="match status" value="1"/>
</dbReference>
<dbReference type="EC" id="2.3.1.51" evidence="5"/>
<comment type="similarity">
    <text evidence="4">Belongs to the 1-acyl-sn-glycerol-3-phosphate acyltransferase family.</text>
</comment>
<dbReference type="GO" id="GO:0012505">
    <property type="term" value="C:endomembrane system"/>
    <property type="evidence" value="ECO:0007669"/>
    <property type="project" value="TreeGrafter"/>
</dbReference>
<keyword evidence="8" id="KW-0812">Transmembrane</keyword>
<feature type="non-terminal residue" evidence="10">
    <location>
        <position position="123"/>
    </location>
</feature>
<keyword evidence="11" id="KW-1185">Reference proteome</keyword>
<dbReference type="EMBL" id="LXQA010033505">
    <property type="protein sequence ID" value="MCH96875.1"/>
    <property type="molecule type" value="Genomic_DNA"/>
</dbReference>
<gene>
    <name evidence="10" type="ORF">A2U01_0017866</name>
</gene>
<keyword evidence="8" id="KW-0472">Membrane</keyword>
<evidence type="ECO:0000313" key="10">
    <source>
        <dbReference type="EMBL" id="MCH96875.1"/>
    </source>
</evidence>
<comment type="caution">
    <text evidence="10">The sequence shown here is derived from an EMBL/GenBank/DDBJ whole genome shotgun (WGS) entry which is preliminary data.</text>
</comment>
<evidence type="ECO:0000256" key="2">
    <source>
        <dbReference type="ARBA" id="ARBA00004728"/>
    </source>
</evidence>
<evidence type="ECO:0000256" key="4">
    <source>
        <dbReference type="ARBA" id="ARBA00008655"/>
    </source>
</evidence>
<feature type="domain" description="Acyltransferase C-terminal" evidence="9">
    <location>
        <begin position="22"/>
        <end position="92"/>
    </location>
</feature>
<organism evidence="10 11">
    <name type="scientific">Trifolium medium</name>
    <dbReference type="NCBI Taxonomy" id="97028"/>
    <lineage>
        <taxon>Eukaryota</taxon>
        <taxon>Viridiplantae</taxon>
        <taxon>Streptophyta</taxon>
        <taxon>Embryophyta</taxon>
        <taxon>Tracheophyta</taxon>
        <taxon>Spermatophyta</taxon>
        <taxon>Magnoliopsida</taxon>
        <taxon>eudicotyledons</taxon>
        <taxon>Gunneridae</taxon>
        <taxon>Pentapetalae</taxon>
        <taxon>rosids</taxon>
        <taxon>fabids</taxon>
        <taxon>Fabales</taxon>
        <taxon>Fabaceae</taxon>
        <taxon>Papilionoideae</taxon>
        <taxon>50 kb inversion clade</taxon>
        <taxon>NPAAA clade</taxon>
        <taxon>Hologalegina</taxon>
        <taxon>IRL clade</taxon>
        <taxon>Trifolieae</taxon>
        <taxon>Trifolium</taxon>
    </lineage>
</organism>
<evidence type="ECO:0000259" key="9">
    <source>
        <dbReference type="Pfam" id="PF16076"/>
    </source>
</evidence>
<dbReference type="Proteomes" id="UP000265520">
    <property type="component" value="Unassembled WGS sequence"/>
</dbReference>
<feature type="transmembrane region" description="Helical" evidence="8">
    <location>
        <begin position="86"/>
        <end position="104"/>
    </location>
</feature>
<proteinExistence type="inferred from homology"/>
<evidence type="ECO:0000256" key="6">
    <source>
        <dbReference type="ARBA" id="ARBA00022679"/>
    </source>
</evidence>
<evidence type="ECO:0000256" key="1">
    <source>
        <dbReference type="ARBA" id="ARBA00001141"/>
    </source>
</evidence>
<dbReference type="AlphaFoldDB" id="A0A392NCP4"/>
<protein>
    <recommendedName>
        <fullName evidence="5">1-acylglycerol-3-phosphate O-acyltransferase</fullName>
        <ecNumber evidence="5">2.3.1.51</ecNumber>
    </recommendedName>
</protein>
<accession>A0A392NCP4</accession>
<dbReference type="GO" id="GO:0003841">
    <property type="term" value="F:1-acylglycerol-3-phosphate O-acyltransferase activity"/>
    <property type="evidence" value="ECO:0007669"/>
    <property type="project" value="UniProtKB-EC"/>
</dbReference>
<name>A0A392NCP4_9FABA</name>
<dbReference type="Pfam" id="PF16076">
    <property type="entry name" value="Acyltransf_C"/>
    <property type="match status" value="1"/>
</dbReference>
<keyword evidence="7 10" id="KW-0012">Acyltransferase</keyword>
<sequence length="123" mass="14239">MQLVHNSISTVGLIHLTTEIVLDKATMVKVQVKRHKMDELPETADGIAQWCKDTFIAKDALLEKYNTTDRFSELELQEIRRPKSSIMVVLSWSCLLGFLLYKFFKWSSLLSTWQGILFTVLFL</sequence>
<evidence type="ECO:0000256" key="7">
    <source>
        <dbReference type="ARBA" id="ARBA00023315"/>
    </source>
</evidence>
<keyword evidence="8" id="KW-1133">Transmembrane helix</keyword>
<comment type="catalytic activity">
    <reaction evidence="1">
        <text>a 1-acyl-sn-glycero-3-phosphate + an acyl-CoA = a 1,2-diacyl-sn-glycero-3-phosphate + CoA</text>
        <dbReference type="Rhea" id="RHEA:19709"/>
        <dbReference type="ChEBI" id="CHEBI:57287"/>
        <dbReference type="ChEBI" id="CHEBI:57970"/>
        <dbReference type="ChEBI" id="CHEBI:58342"/>
        <dbReference type="ChEBI" id="CHEBI:58608"/>
        <dbReference type="EC" id="2.3.1.51"/>
    </reaction>
</comment>
<keyword evidence="6 10" id="KW-0808">Transferase</keyword>
<dbReference type="PANTHER" id="PTHR10983">
    <property type="entry name" value="1-ACYLGLYCEROL-3-PHOSPHATE ACYLTRANSFERASE-RELATED"/>
    <property type="match status" value="1"/>
</dbReference>
<evidence type="ECO:0000256" key="3">
    <source>
        <dbReference type="ARBA" id="ARBA00005189"/>
    </source>
</evidence>
<evidence type="ECO:0000313" key="11">
    <source>
        <dbReference type="Proteomes" id="UP000265520"/>
    </source>
</evidence>
<evidence type="ECO:0000256" key="5">
    <source>
        <dbReference type="ARBA" id="ARBA00013211"/>
    </source>
</evidence>
<dbReference type="InterPro" id="IPR032098">
    <property type="entry name" value="Acyltransf_C"/>
</dbReference>
<comment type="pathway">
    <text evidence="2">Phospholipid metabolism; CDP-diacylglycerol biosynthesis; CDP-diacylglycerol from sn-glycerol 3-phosphate: step 2/3.</text>
</comment>
<comment type="pathway">
    <text evidence="3">Lipid metabolism.</text>
</comment>
<evidence type="ECO:0000256" key="8">
    <source>
        <dbReference type="SAM" id="Phobius"/>
    </source>
</evidence>
<reference evidence="10 11" key="1">
    <citation type="journal article" date="2018" name="Front. Plant Sci.">
        <title>Red Clover (Trifolium pratense) and Zigzag Clover (T. medium) - A Picture of Genomic Similarities and Differences.</title>
        <authorList>
            <person name="Dluhosova J."/>
            <person name="Istvanek J."/>
            <person name="Nedelnik J."/>
            <person name="Repkova J."/>
        </authorList>
    </citation>
    <scope>NUCLEOTIDE SEQUENCE [LARGE SCALE GENOMIC DNA]</scope>
    <source>
        <strain evidence="11">cv. 10/8</strain>
        <tissue evidence="10">Leaf</tissue>
    </source>
</reference>